<dbReference type="EMBL" id="MU006574">
    <property type="protein sequence ID" value="KAF2747187.1"/>
    <property type="molecule type" value="Genomic_DNA"/>
</dbReference>
<gene>
    <name evidence="2" type="ORF">M011DRAFT_66349</name>
</gene>
<evidence type="ECO:0000313" key="3">
    <source>
        <dbReference type="Proteomes" id="UP000799440"/>
    </source>
</evidence>
<reference evidence="2" key="1">
    <citation type="journal article" date="2020" name="Stud. Mycol.">
        <title>101 Dothideomycetes genomes: a test case for predicting lifestyles and emergence of pathogens.</title>
        <authorList>
            <person name="Haridas S."/>
            <person name="Albert R."/>
            <person name="Binder M."/>
            <person name="Bloem J."/>
            <person name="Labutti K."/>
            <person name="Salamov A."/>
            <person name="Andreopoulos B."/>
            <person name="Baker S."/>
            <person name="Barry K."/>
            <person name="Bills G."/>
            <person name="Bluhm B."/>
            <person name="Cannon C."/>
            <person name="Castanera R."/>
            <person name="Culley D."/>
            <person name="Daum C."/>
            <person name="Ezra D."/>
            <person name="Gonzalez J."/>
            <person name="Henrissat B."/>
            <person name="Kuo A."/>
            <person name="Liang C."/>
            <person name="Lipzen A."/>
            <person name="Lutzoni F."/>
            <person name="Magnuson J."/>
            <person name="Mondo S."/>
            <person name="Nolan M."/>
            <person name="Ohm R."/>
            <person name="Pangilinan J."/>
            <person name="Park H.-J."/>
            <person name="Ramirez L."/>
            <person name="Alfaro M."/>
            <person name="Sun H."/>
            <person name="Tritt A."/>
            <person name="Yoshinaga Y."/>
            <person name="Zwiers L.-H."/>
            <person name="Turgeon B."/>
            <person name="Goodwin S."/>
            <person name="Spatafora J."/>
            <person name="Crous P."/>
            <person name="Grigoriev I."/>
        </authorList>
    </citation>
    <scope>NUCLEOTIDE SEQUENCE</scope>
    <source>
        <strain evidence="2">CBS 119925</strain>
    </source>
</reference>
<sequence>MKGVGRHIVLQVSKSIVQSKTVRFLFFFLFCAFFVFFCCFGAGSTQLCSQVSSIWGQEALSFAAKCLPYGDRKHSALQLSVFPTRE</sequence>
<proteinExistence type="predicted"/>
<keyword evidence="1" id="KW-0812">Transmembrane</keyword>
<keyword evidence="3" id="KW-1185">Reference proteome</keyword>
<dbReference type="Proteomes" id="UP000799440">
    <property type="component" value="Unassembled WGS sequence"/>
</dbReference>
<name>A0A6A6VDJ7_9PLEO</name>
<keyword evidence="1" id="KW-0472">Membrane</keyword>
<keyword evidence="1" id="KW-1133">Transmembrane helix</keyword>
<dbReference type="AlphaFoldDB" id="A0A6A6VDJ7"/>
<organism evidence="2 3">
    <name type="scientific">Sporormia fimetaria CBS 119925</name>
    <dbReference type="NCBI Taxonomy" id="1340428"/>
    <lineage>
        <taxon>Eukaryota</taxon>
        <taxon>Fungi</taxon>
        <taxon>Dikarya</taxon>
        <taxon>Ascomycota</taxon>
        <taxon>Pezizomycotina</taxon>
        <taxon>Dothideomycetes</taxon>
        <taxon>Pleosporomycetidae</taxon>
        <taxon>Pleosporales</taxon>
        <taxon>Sporormiaceae</taxon>
        <taxon>Sporormia</taxon>
    </lineage>
</organism>
<evidence type="ECO:0000313" key="2">
    <source>
        <dbReference type="EMBL" id="KAF2747187.1"/>
    </source>
</evidence>
<feature type="transmembrane region" description="Helical" evidence="1">
    <location>
        <begin position="21"/>
        <end position="43"/>
    </location>
</feature>
<accession>A0A6A6VDJ7</accession>
<protein>
    <submittedName>
        <fullName evidence="2">Uncharacterized protein</fullName>
    </submittedName>
</protein>
<evidence type="ECO:0000256" key="1">
    <source>
        <dbReference type="SAM" id="Phobius"/>
    </source>
</evidence>